<name>A0A8T0U774_PANVG</name>
<feature type="coiled-coil region" evidence="1">
    <location>
        <begin position="101"/>
        <end position="128"/>
    </location>
</feature>
<gene>
    <name evidence="2" type="ORF">PVAP13_3NG177012</name>
</gene>
<evidence type="ECO:0000313" key="3">
    <source>
        <dbReference type="Proteomes" id="UP000823388"/>
    </source>
</evidence>
<comment type="caution">
    <text evidence="2">The sequence shown here is derived from an EMBL/GenBank/DDBJ whole genome shotgun (WGS) entry which is preliminary data.</text>
</comment>
<proteinExistence type="predicted"/>
<sequence length="162" mass="18771">MLSRVLKEAVFLKELDIEQLEADLTSSLRLQDVMINEIQRVQGELSCITHKAKQLELQVSKKDEAMNEIQHDFQESAKELAALRGTLKTVTEERDLSWQEAKQLRRNISIMQNEVVSLKKKIEALDEDILLKEGQITILQDSIEKPFDIICSPRSMREFDME</sequence>
<organism evidence="2 3">
    <name type="scientific">Panicum virgatum</name>
    <name type="common">Blackwell switchgrass</name>
    <dbReference type="NCBI Taxonomy" id="38727"/>
    <lineage>
        <taxon>Eukaryota</taxon>
        <taxon>Viridiplantae</taxon>
        <taxon>Streptophyta</taxon>
        <taxon>Embryophyta</taxon>
        <taxon>Tracheophyta</taxon>
        <taxon>Spermatophyta</taxon>
        <taxon>Magnoliopsida</taxon>
        <taxon>Liliopsida</taxon>
        <taxon>Poales</taxon>
        <taxon>Poaceae</taxon>
        <taxon>PACMAD clade</taxon>
        <taxon>Panicoideae</taxon>
        <taxon>Panicodae</taxon>
        <taxon>Paniceae</taxon>
        <taxon>Panicinae</taxon>
        <taxon>Panicum</taxon>
        <taxon>Panicum sect. Hiantes</taxon>
    </lineage>
</organism>
<dbReference type="Proteomes" id="UP000823388">
    <property type="component" value="Chromosome 3N"/>
</dbReference>
<dbReference type="AlphaFoldDB" id="A0A8T0U774"/>
<dbReference type="SUPFAM" id="SSF57997">
    <property type="entry name" value="Tropomyosin"/>
    <property type="match status" value="1"/>
</dbReference>
<dbReference type="PANTHER" id="PTHR47491">
    <property type="entry name" value="CAP-GLY DOMAIN LINKER"/>
    <property type="match status" value="1"/>
</dbReference>
<reference evidence="2" key="1">
    <citation type="submission" date="2020-05" db="EMBL/GenBank/DDBJ databases">
        <title>WGS assembly of Panicum virgatum.</title>
        <authorList>
            <person name="Lovell J.T."/>
            <person name="Jenkins J."/>
            <person name="Shu S."/>
            <person name="Juenger T.E."/>
            <person name="Schmutz J."/>
        </authorList>
    </citation>
    <scope>NUCLEOTIDE SEQUENCE</scope>
    <source>
        <strain evidence="2">AP13</strain>
    </source>
</reference>
<keyword evidence="1" id="KW-0175">Coiled coil</keyword>
<evidence type="ECO:0000256" key="1">
    <source>
        <dbReference type="SAM" id="Coils"/>
    </source>
</evidence>
<accession>A0A8T0U774</accession>
<keyword evidence="3" id="KW-1185">Reference proteome</keyword>
<feature type="coiled-coil region" evidence="1">
    <location>
        <begin position="38"/>
        <end position="72"/>
    </location>
</feature>
<dbReference type="EMBL" id="CM029042">
    <property type="protein sequence ID" value="KAG2616893.1"/>
    <property type="molecule type" value="Genomic_DNA"/>
</dbReference>
<dbReference type="PANTHER" id="PTHR47491:SF2">
    <property type="entry name" value="CENTROMERE PROTEIN-LIKE"/>
    <property type="match status" value="1"/>
</dbReference>
<evidence type="ECO:0000313" key="2">
    <source>
        <dbReference type="EMBL" id="KAG2616893.1"/>
    </source>
</evidence>
<protein>
    <submittedName>
        <fullName evidence="2">Uncharacterized protein</fullName>
    </submittedName>
</protein>